<feature type="binding site" evidence="12">
    <location>
        <position position="81"/>
    </location>
    <ligand>
        <name>Zn(2+)</name>
        <dbReference type="ChEBI" id="CHEBI:29105"/>
    </ligand>
</feature>
<dbReference type="EMBL" id="CP003653">
    <property type="protein sequence ID" value="AFZ37236.1"/>
    <property type="molecule type" value="Genomic_DNA"/>
</dbReference>
<reference evidence="14" key="1">
    <citation type="journal article" date="2013" name="Proc. Natl. Acad. Sci. U.S.A.">
        <title>Improving the coverage of the cyanobacterial phylum using diversity-driven genome sequencing.</title>
        <authorList>
            <person name="Shih P.M."/>
            <person name="Wu D."/>
            <person name="Latifi A."/>
            <person name="Axen S.D."/>
            <person name="Fewer D.P."/>
            <person name="Talla E."/>
            <person name="Calteau A."/>
            <person name="Cai F."/>
            <person name="Tandeau de Marsac N."/>
            <person name="Rippka R."/>
            <person name="Herdman M."/>
            <person name="Sivonen K."/>
            <person name="Coursin T."/>
            <person name="Laurent T."/>
            <person name="Goodwin L."/>
            <person name="Nolan M."/>
            <person name="Davenport K.W."/>
            <person name="Han C.S."/>
            <person name="Rubin E.M."/>
            <person name="Eisen J.A."/>
            <person name="Woyke T."/>
            <person name="Gugger M."/>
            <person name="Kerfeld C.A."/>
        </authorList>
    </citation>
    <scope>NUCLEOTIDE SEQUENCE [LARGE SCALE GENOMIC DNA]</scope>
    <source>
        <strain evidence="14">ATCC 29371 / PCC 7437</strain>
    </source>
</reference>
<comment type="function">
    <text evidence="2 12">Catalyzes the hydrolysis of UDP-3-O-myristoyl-N-acetylglucosamine to form UDP-3-O-myristoylglucosamine and acetate, the committed step in lipid A biosynthesis.</text>
</comment>
<dbReference type="Gene3D" id="3.30.230.20">
    <property type="entry name" value="lpxc deacetylase, domain 1"/>
    <property type="match status" value="1"/>
</dbReference>
<keyword evidence="6 12" id="KW-0441">Lipid A biosynthesis</keyword>
<dbReference type="InterPro" id="IPR015870">
    <property type="entry name" value="UDP-acyl_N-AcGlcN_deAcase_N"/>
</dbReference>
<comment type="similarity">
    <text evidence="12">Belongs to the LpxC family.</text>
</comment>
<protein>
    <recommendedName>
        <fullName evidence="4 12">UDP-3-O-acyl-N-acetylglucosamine deacetylase</fullName>
        <shortName evidence="12">UDP-3-O-acyl-GlcNAc deacetylase</shortName>
        <ecNumber evidence="4 12">3.5.1.108</ecNumber>
    </recommendedName>
    <alternativeName>
        <fullName evidence="12">UDP-3-O-[R-3-hydroxymyristoyl]-N-acetylglucosamine deacetylase</fullName>
    </alternativeName>
</protein>
<dbReference type="AlphaFoldDB" id="K9XYN0"/>
<comment type="catalytic activity">
    <reaction evidence="11 12">
        <text>a UDP-3-O-[(3R)-3-hydroxyacyl]-N-acetyl-alpha-D-glucosamine + H2O = a UDP-3-O-[(3R)-3-hydroxyacyl]-alpha-D-glucosamine + acetate</text>
        <dbReference type="Rhea" id="RHEA:67816"/>
        <dbReference type="ChEBI" id="CHEBI:15377"/>
        <dbReference type="ChEBI" id="CHEBI:30089"/>
        <dbReference type="ChEBI" id="CHEBI:137740"/>
        <dbReference type="ChEBI" id="CHEBI:173225"/>
        <dbReference type="EC" id="3.5.1.108"/>
    </reaction>
</comment>
<feature type="active site" description="Proton donor" evidence="12">
    <location>
        <position position="264"/>
    </location>
</feature>
<evidence type="ECO:0000256" key="3">
    <source>
        <dbReference type="ARBA" id="ARBA00005002"/>
    </source>
</evidence>
<dbReference type="UniPathway" id="UPA00359">
    <property type="reaction ID" value="UER00478"/>
</dbReference>
<evidence type="ECO:0000313" key="14">
    <source>
        <dbReference type="Proteomes" id="UP000010473"/>
    </source>
</evidence>
<evidence type="ECO:0000256" key="12">
    <source>
        <dbReference type="HAMAP-Rule" id="MF_00388"/>
    </source>
</evidence>
<keyword evidence="10 12" id="KW-0443">Lipid metabolism</keyword>
<dbReference type="eggNOG" id="COG0774">
    <property type="taxonomic scope" value="Bacteria"/>
</dbReference>
<dbReference type="HOGENOM" id="CLU_046528_0_0_3"/>
<name>K9XYN0_STAC7</name>
<evidence type="ECO:0000256" key="6">
    <source>
        <dbReference type="ARBA" id="ARBA00022556"/>
    </source>
</evidence>
<keyword evidence="5 12" id="KW-0444">Lipid biosynthesis</keyword>
<evidence type="ECO:0000256" key="1">
    <source>
        <dbReference type="ARBA" id="ARBA00001947"/>
    </source>
</evidence>
<feature type="binding site" evidence="12">
    <location>
        <position position="241"/>
    </location>
    <ligand>
        <name>Zn(2+)</name>
        <dbReference type="ChEBI" id="CHEBI:29105"/>
    </ligand>
</feature>
<evidence type="ECO:0000313" key="13">
    <source>
        <dbReference type="EMBL" id="AFZ37236.1"/>
    </source>
</evidence>
<dbReference type="InterPro" id="IPR011334">
    <property type="entry name" value="UDP-acyl_GlcNac_deAcase_C"/>
</dbReference>
<comment type="cofactor">
    <cofactor evidence="1 12">
        <name>Zn(2+)</name>
        <dbReference type="ChEBI" id="CHEBI:29105"/>
    </cofactor>
</comment>
<evidence type="ECO:0000256" key="2">
    <source>
        <dbReference type="ARBA" id="ARBA00002923"/>
    </source>
</evidence>
<dbReference type="PANTHER" id="PTHR33694">
    <property type="entry name" value="UDP-3-O-ACYL-N-ACETYLGLUCOSAMINE DEACETYLASE 1, MITOCHONDRIAL-RELATED"/>
    <property type="match status" value="1"/>
</dbReference>
<dbReference type="NCBIfam" id="TIGR00325">
    <property type="entry name" value="lpxC"/>
    <property type="match status" value="1"/>
</dbReference>
<dbReference type="InterPro" id="IPR020568">
    <property type="entry name" value="Ribosomal_Su5_D2-typ_SF"/>
</dbReference>
<keyword evidence="9 12" id="KW-0862">Zinc</keyword>
<evidence type="ECO:0000256" key="7">
    <source>
        <dbReference type="ARBA" id="ARBA00022723"/>
    </source>
</evidence>
<gene>
    <name evidence="12" type="primary">lpxC</name>
    <name evidence="13" type="ordered locus">Sta7437_3740</name>
</gene>
<dbReference type="STRING" id="111780.Sta7437_3740"/>
<dbReference type="GO" id="GO:0103117">
    <property type="term" value="F:UDP-3-O-acyl-N-acetylglucosamine deacetylase activity"/>
    <property type="evidence" value="ECO:0007669"/>
    <property type="project" value="UniProtKB-UniRule"/>
</dbReference>
<comment type="pathway">
    <text evidence="3 12">Glycolipid biosynthesis; lipid IV(A) biosynthesis; lipid IV(A) from (3R)-3-hydroxytetradecanoyl-[acyl-carrier-protein] and UDP-N-acetyl-alpha-D-glucosamine: step 2/6.</text>
</comment>
<keyword evidence="8 12" id="KW-0378">Hydrolase</keyword>
<keyword evidence="14" id="KW-1185">Reference proteome</keyword>
<evidence type="ECO:0000256" key="10">
    <source>
        <dbReference type="ARBA" id="ARBA00023098"/>
    </source>
</evidence>
<dbReference type="EC" id="3.5.1.108" evidence="4 12"/>
<evidence type="ECO:0000256" key="11">
    <source>
        <dbReference type="ARBA" id="ARBA00024535"/>
    </source>
</evidence>
<accession>K9XYN0</accession>
<dbReference type="Gene3D" id="3.30.1700.10">
    <property type="entry name" value="lpxc deacetylase, domain 2"/>
    <property type="match status" value="1"/>
</dbReference>
<dbReference type="PANTHER" id="PTHR33694:SF1">
    <property type="entry name" value="UDP-3-O-ACYL-N-ACETYLGLUCOSAMINE DEACETYLASE 1, MITOCHONDRIAL-RELATED"/>
    <property type="match status" value="1"/>
</dbReference>
<evidence type="ECO:0000256" key="4">
    <source>
        <dbReference type="ARBA" id="ARBA00012745"/>
    </source>
</evidence>
<dbReference type="Proteomes" id="UP000010473">
    <property type="component" value="Chromosome"/>
</dbReference>
<dbReference type="GO" id="GO:0046872">
    <property type="term" value="F:metal ion binding"/>
    <property type="evidence" value="ECO:0007669"/>
    <property type="project" value="UniProtKB-KW"/>
</dbReference>
<dbReference type="GO" id="GO:0016020">
    <property type="term" value="C:membrane"/>
    <property type="evidence" value="ECO:0007669"/>
    <property type="project" value="GOC"/>
</dbReference>
<dbReference type="SUPFAM" id="SSF54211">
    <property type="entry name" value="Ribosomal protein S5 domain 2-like"/>
    <property type="match status" value="2"/>
</dbReference>
<dbReference type="Pfam" id="PF03331">
    <property type="entry name" value="LpxC"/>
    <property type="match status" value="1"/>
</dbReference>
<organism evidence="13 14">
    <name type="scientific">Stanieria cyanosphaera (strain ATCC 29371 / PCC 7437)</name>
    <dbReference type="NCBI Taxonomy" id="111780"/>
    <lineage>
        <taxon>Bacteria</taxon>
        <taxon>Bacillati</taxon>
        <taxon>Cyanobacteriota</taxon>
        <taxon>Cyanophyceae</taxon>
        <taxon>Pleurocapsales</taxon>
        <taxon>Dermocarpellaceae</taxon>
        <taxon>Stanieria</taxon>
    </lineage>
</organism>
<sequence length="281" mass="30568">MLLISMGNTLKTAFELSGVGLHSGETTTVKVLPDESNQGRYFVRVDLPNQPIIPATVQAVSQTTLSTELAQGEAKVRTVEHLLASLAASGVDDARIEIDGAEVPLLDGSAKLWLEAIAAVGIVSSVCDRSPWLLRQPIWIQEGDAFVAALPSPETRFTYGIDFPYSAIANQWHSWSCQEGNFAQEVAPARTFGLAEQIEHLQQAGLIRGGSLENALVCSKSGWLNPPLRFTNEPARHKLLDLVGDLSLLGRFPQAHFLAYKASHKLHIQLARTLADLDQLN</sequence>
<evidence type="ECO:0000256" key="5">
    <source>
        <dbReference type="ARBA" id="ARBA00022516"/>
    </source>
</evidence>
<feature type="binding site" evidence="12">
    <location>
        <position position="237"/>
    </location>
    <ligand>
        <name>Zn(2+)</name>
        <dbReference type="ChEBI" id="CHEBI:29105"/>
    </ligand>
</feature>
<dbReference type="InterPro" id="IPR004463">
    <property type="entry name" value="UDP-acyl_GlcNac_deAcase"/>
</dbReference>
<keyword evidence="7 12" id="KW-0479">Metal-binding</keyword>
<dbReference type="HAMAP" id="MF_00388">
    <property type="entry name" value="LpxC"/>
    <property type="match status" value="1"/>
</dbReference>
<proteinExistence type="inferred from homology"/>
<dbReference type="KEGG" id="scs:Sta7437_3740"/>
<evidence type="ECO:0000256" key="9">
    <source>
        <dbReference type="ARBA" id="ARBA00022833"/>
    </source>
</evidence>
<evidence type="ECO:0000256" key="8">
    <source>
        <dbReference type="ARBA" id="ARBA00022801"/>
    </source>
</evidence>
<dbReference type="PATRIC" id="fig|111780.3.peg.3873"/>
<dbReference type="GO" id="GO:0009245">
    <property type="term" value="P:lipid A biosynthetic process"/>
    <property type="evidence" value="ECO:0007669"/>
    <property type="project" value="UniProtKB-UniRule"/>
</dbReference>